<dbReference type="SUPFAM" id="SSF69786">
    <property type="entry name" value="YggU-like"/>
    <property type="match status" value="1"/>
</dbReference>
<dbReference type="SMART" id="SM01152">
    <property type="entry name" value="DUF167"/>
    <property type="match status" value="1"/>
</dbReference>
<evidence type="ECO:0000313" key="4">
    <source>
        <dbReference type="Proteomes" id="UP000830116"/>
    </source>
</evidence>
<accession>A0ABY4C5H7</accession>
<dbReference type="InterPro" id="IPR003746">
    <property type="entry name" value="DUF167"/>
</dbReference>
<gene>
    <name evidence="3" type="ORF">MNR06_09805</name>
</gene>
<sequence length="94" mass="10433">MIEKIEGGVRLHLFIQPKSSKNEVVGPHNEEIKIKITAPPVDGQANEALIEFLSKLAKVAKRNITLIKGETGRHKVIEIQGLEEPQARALFKCP</sequence>
<name>A0ABY4C5H7_9BACT</name>
<dbReference type="EMBL" id="CP093442">
    <property type="protein sequence ID" value="UOE99993.1"/>
    <property type="molecule type" value="Genomic_DNA"/>
</dbReference>
<dbReference type="InterPro" id="IPR036591">
    <property type="entry name" value="YggU-like_sf"/>
</dbReference>
<dbReference type="NCBIfam" id="TIGR00251">
    <property type="entry name" value="DUF167 family protein"/>
    <property type="match status" value="1"/>
</dbReference>
<proteinExistence type="inferred from homology"/>
<protein>
    <recommendedName>
        <fullName evidence="2">UPF0235 protein MNR06_09805</fullName>
    </recommendedName>
</protein>
<evidence type="ECO:0000256" key="2">
    <source>
        <dbReference type="HAMAP-Rule" id="MF_00634"/>
    </source>
</evidence>
<keyword evidence="4" id="KW-1185">Reference proteome</keyword>
<dbReference type="PANTHER" id="PTHR13420">
    <property type="entry name" value="UPF0235 PROTEIN C15ORF40"/>
    <property type="match status" value="1"/>
</dbReference>
<comment type="similarity">
    <text evidence="1 2">Belongs to the UPF0235 family.</text>
</comment>
<dbReference type="PANTHER" id="PTHR13420:SF7">
    <property type="entry name" value="UPF0235 PROTEIN C15ORF40"/>
    <property type="match status" value="1"/>
</dbReference>
<dbReference type="Pfam" id="PF02594">
    <property type="entry name" value="DUF167"/>
    <property type="match status" value="1"/>
</dbReference>
<evidence type="ECO:0000313" key="3">
    <source>
        <dbReference type="EMBL" id="UOE99993.1"/>
    </source>
</evidence>
<dbReference type="HAMAP" id="MF_00634">
    <property type="entry name" value="UPF0235"/>
    <property type="match status" value="1"/>
</dbReference>
<dbReference type="Gene3D" id="3.30.1200.10">
    <property type="entry name" value="YggU-like"/>
    <property type="match status" value="1"/>
</dbReference>
<reference evidence="3" key="1">
    <citation type="submission" date="2022-03" db="EMBL/GenBank/DDBJ databases">
        <title>Genome Identification and Characterization of new species Bdellovibrio reynosense LBG001 sp. nov. from a Mexico soil sample.</title>
        <authorList>
            <person name="Camilli A."/>
            <person name="Ajao Y."/>
            <person name="Guo X."/>
        </authorList>
    </citation>
    <scope>NUCLEOTIDE SEQUENCE</scope>
    <source>
        <strain evidence="3">LBG001</strain>
    </source>
</reference>
<dbReference type="RefSeq" id="WP_243535530.1">
    <property type="nucleotide sequence ID" value="NZ_CP093442.1"/>
</dbReference>
<dbReference type="Proteomes" id="UP000830116">
    <property type="component" value="Chromosome"/>
</dbReference>
<organism evidence="3 4">
    <name type="scientific">Bdellovibrio reynosensis</name>
    <dbReference type="NCBI Taxonomy" id="2835041"/>
    <lineage>
        <taxon>Bacteria</taxon>
        <taxon>Pseudomonadati</taxon>
        <taxon>Bdellovibrionota</taxon>
        <taxon>Bdellovibrionia</taxon>
        <taxon>Bdellovibrionales</taxon>
        <taxon>Pseudobdellovibrionaceae</taxon>
        <taxon>Bdellovibrio</taxon>
    </lineage>
</organism>
<evidence type="ECO:0000256" key="1">
    <source>
        <dbReference type="ARBA" id="ARBA00010364"/>
    </source>
</evidence>